<comment type="similarity">
    <text evidence="2">Belongs to the MmpS family.</text>
</comment>
<keyword evidence="6" id="KW-0472">Membrane</keyword>
<evidence type="ECO:0000256" key="6">
    <source>
        <dbReference type="ARBA" id="ARBA00023136"/>
    </source>
</evidence>
<evidence type="ECO:0000256" key="5">
    <source>
        <dbReference type="ARBA" id="ARBA00022989"/>
    </source>
</evidence>
<evidence type="ECO:0000256" key="3">
    <source>
        <dbReference type="ARBA" id="ARBA00022475"/>
    </source>
</evidence>
<dbReference type="AlphaFoldDB" id="A0AA91F656"/>
<dbReference type="Pfam" id="PF05423">
    <property type="entry name" value="Mycobact_memb"/>
    <property type="match status" value="1"/>
</dbReference>
<comment type="caution">
    <text evidence="7">The sequence shown here is derived from an EMBL/GenBank/DDBJ whole genome shotgun (WGS) entry which is preliminary data.</text>
</comment>
<keyword evidence="3" id="KW-1003">Cell membrane</keyword>
<keyword evidence="4" id="KW-0812">Transmembrane</keyword>
<dbReference type="InterPro" id="IPR038468">
    <property type="entry name" value="MmpS_C"/>
</dbReference>
<dbReference type="EMBL" id="LZME01000010">
    <property type="protein sequence ID" value="OBK89281.1"/>
    <property type="molecule type" value="Genomic_DNA"/>
</dbReference>
<accession>A0AA91F656</accession>
<organism evidence="7 8">
    <name type="scientific">Mycolicibacter heraklionensis</name>
    <dbReference type="NCBI Taxonomy" id="512402"/>
    <lineage>
        <taxon>Bacteria</taxon>
        <taxon>Bacillati</taxon>
        <taxon>Actinomycetota</taxon>
        <taxon>Actinomycetes</taxon>
        <taxon>Mycobacteriales</taxon>
        <taxon>Mycobacteriaceae</taxon>
        <taxon>Mycolicibacter</taxon>
    </lineage>
</organism>
<evidence type="ECO:0000313" key="7">
    <source>
        <dbReference type="EMBL" id="OBK89281.1"/>
    </source>
</evidence>
<dbReference type="Gene3D" id="2.60.40.2880">
    <property type="entry name" value="MmpS1-5, C-terminal soluble domain"/>
    <property type="match status" value="1"/>
</dbReference>
<dbReference type="Proteomes" id="UP000093712">
    <property type="component" value="Unassembled WGS sequence"/>
</dbReference>
<proteinExistence type="inferred from homology"/>
<dbReference type="GO" id="GO:0005886">
    <property type="term" value="C:plasma membrane"/>
    <property type="evidence" value="ECO:0007669"/>
    <property type="project" value="UniProtKB-SubCell"/>
</dbReference>
<evidence type="ECO:0000256" key="1">
    <source>
        <dbReference type="ARBA" id="ARBA00004236"/>
    </source>
</evidence>
<evidence type="ECO:0000256" key="4">
    <source>
        <dbReference type="ARBA" id="ARBA00022692"/>
    </source>
</evidence>
<dbReference type="InterPro" id="IPR008693">
    <property type="entry name" value="MmpS"/>
</dbReference>
<sequence length="147" mass="15716">MSTSRGRRLLNRFWLPGLVVVVLLGAGSTIKIAHGIFGSQDRTRGPGGAGAIVQFNPKNITYEVFGDFAGWGRVSYWNVDSKPVDVEITELPWTHTETTVLTTATGDITAQVAGGHIGCRITVDGVVRVEHTATGEHAGVWCQVLSA</sequence>
<dbReference type="RefSeq" id="WP_065038773.1">
    <property type="nucleotide sequence ID" value="NZ_LZME01000010.1"/>
</dbReference>
<keyword evidence="5" id="KW-1133">Transmembrane helix</keyword>
<comment type="subcellular location">
    <subcellularLocation>
        <location evidence="1">Cell membrane</location>
    </subcellularLocation>
</comment>
<evidence type="ECO:0000313" key="8">
    <source>
        <dbReference type="Proteomes" id="UP000093712"/>
    </source>
</evidence>
<protein>
    <submittedName>
        <fullName evidence="7">MmpS protein</fullName>
    </submittedName>
</protein>
<evidence type="ECO:0000256" key="2">
    <source>
        <dbReference type="ARBA" id="ARBA00007531"/>
    </source>
</evidence>
<reference evidence="7 8" key="1">
    <citation type="submission" date="2016-06" db="EMBL/GenBank/DDBJ databases">
        <authorList>
            <person name="Sutton G."/>
            <person name="Brinkac L."/>
            <person name="Sanka R."/>
            <person name="Adams M."/>
            <person name="Lau E."/>
            <person name="Garcia-Basteiro A."/>
            <person name="Lopez-Varela E."/>
            <person name="Palencia S."/>
        </authorList>
    </citation>
    <scope>NUCLEOTIDE SEQUENCE [LARGE SCALE GENOMIC DNA]</scope>
    <source>
        <strain evidence="7 8">1211594.5</strain>
    </source>
</reference>
<name>A0AA91F656_9MYCO</name>
<gene>
    <name evidence="7" type="ORF">A5649_13725</name>
</gene>